<feature type="domain" description="RecX first three-helical" evidence="7">
    <location>
        <begin position="125"/>
        <end position="155"/>
    </location>
</feature>
<feature type="domain" description="RecX third three-helical" evidence="6">
    <location>
        <begin position="177"/>
        <end position="208"/>
    </location>
</feature>
<evidence type="ECO:0000313" key="9">
    <source>
        <dbReference type="Proteomes" id="UP000070457"/>
    </source>
</evidence>
<evidence type="ECO:0000256" key="3">
    <source>
        <dbReference type="ARBA" id="ARBA00018111"/>
    </source>
</evidence>
<evidence type="ECO:0000256" key="4">
    <source>
        <dbReference type="ARBA" id="ARBA00022490"/>
    </source>
</evidence>
<evidence type="ECO:0000256" key="5">
    <source>
        <dbReference type="HAMAP-Rule" id="MF_01114"/>
    </source>
</evidence>
<dbReference type="GO" id="GO:0005737">
    <property type="term" value="C:cytoplasm"/>
    <property type="evidence" value="ECO:0007669"/>
    <property type="project" value="UniProtKB-SubCell"/>
</dbReference>
<dbReference type="InterPro" id="IPR036388">
    <property type="entry name" value="WH-like_DNA-bd_sf"/>
</dbReference>
<dbReference type="InterPro" id="IPR003783">
    <property type="entry name" value="Regulatory_RecX"/>
</dbReference>
<dbReference type="EMBL" id="JYNZ01000005">
    <property type="protein sequence ID" value="KXK25986.1"/>
    <property type="molecule type" value="Genomic_DNA"/>
</dbReference>
<proteinExistence type="inferred from homology"/>
<name>A0A136LWH6_9BACT</name>
<comment type="function">
    <text evidence="5">Modulates RecA activity.</text>
</comment>
<accession>A0A136LWH6</accession>
<gene>
    <name evidence="5 8" type="primary">recX</name>
    <name evidence="8" type="ORF">TR69_WS6001001276</name>
</gene>
<evidence type="ECO:0000256" key="2">
    <source>
        <dbReference type="ARBA" id="ARBA00009695"/>
    </source>
</evidence>
<comment type="subcellular location">
    <subcellularLocation>
        <location evidence="1 5">Cytoplasm</location>
    </subcellularLocation>
</comment>
<dbReference type="PANTHER" id="PTHR33602:SF1">
    <property type="entry name" value="REGULATORY PROTEIN RECX FAMILY PROTEIN"/>
    <property type="match status" value="1"/>
</dbReference>
<dbReference type="GO" id="GO:0006282">
    <property type="term" value="P:regulation of DNA repair"/>
    <property type="evidence" value="ECO:0007669"/>
    <property type="project" value="UniProtKB-UniRule"/>
</dbReference>
<dbReference type="HAMAP" id="MF_01114">
    <property type="entry name" value="RecX"/>
    <property type="match status" value="1"/>
</dbReference>
<protein>
    <recommendedName>
        <fullName evidence="3 5">Regulatory protein RecX</fullName>
    </recommendedName>
</protein>
<comment type="similarity">
    <text evidence="2 5">Belongs to the RecX family.</text>
</comment>
<evidence type="ECO:0000259" key="6">
    <source>
        <dbReference type="Pfam" id="PF21981"/>
    </source>
</evidence>
<dbReference type="InterPro" id="IPR053926">
    <property type="entry name" value="RecX_HTH_1st"/>
</dbReference>
<dbReference type="PANTHER" id="PTHR33602">
    <property type="entry name" value="REGULATORY PROTEIN RECX FAMILY PROTEIN"/>
    <property type="match status" value="1"/>
</dbReference>
<comment type="caution">
    <text evidence="8">The sequence shown here is derived from an EMBL/GenBank/DDBJ whole genome shotgun (WGS) entry which is preliminary data.</text>
</comment>
<dbReference type="Pfam" id="PF21982">
    <property type="entry name" value="RecX_HTH1"/>
    <property type="match status" value="1"/>
</dbReference>
<dbReference type="AlphaFoldDB" id="A0A136LWH6"/>
<evidence type="ECO:0000256" key="1">
    <source>
        <dbReference type="ARBA" id="ARBA00004496"/>
    </source>
</evidence>
<keyword evidence="4 5" id="KW-0963">Cytoplasm</keyword>
<dbReference type="Proteomes" id="UP000070457">
    <property type="component" value="Unassembled WGS sequence"/>
</dbReference>
<evidence type="ECO:0000259" key="7">
    <source>
        <dbReference type="Pfam" id="PF21982"/>
    </source>
</evidence>
<reference evidence="8 9" key="1">
    <citation type="submission" date="2015-02" db="EMBL/GenBank/DDBJ databases">
        <title>Improved understanding of the partial-nitritation anammox process through 23 genomes representing the majority of the microbial community.</title>
        <authorList>
            <person name="Speth D.R."/>
            <person name="In T Zandt M."/>
            <person name="Guerrero Cruz S."/>
            <person name="Jetten M.S."/>
            <person name="Dutilh B.E."/>
        </authorList>
    </citation>
    <scope>NUCLEOTIDE SEQUENCE [LARGE SCALE GENOMIC DNA]</scope>
    <source>
        <strain evidence="8">OLB20</strain>
    </source>
</reference>
<dbReference type="Pfam" id="PF21981">
    <property type="entry name" value="RecX_HTH3"/>
    <property type="match status" value="1"/>
</dbReference>
<dbReference type="STRING" id="1617426.TR69_WS6001001276"/>
<sequence length="208" mass="24381">MLITGLRKLKKGSRIGVYLDGEYGFSVELNTLVREGLANRQYLTQEEVDRIRLADRVEYLYLRVLALLSRRARSEFEMRRYLREKLRKLEWDGSTDSVVESVLEKLRQQGYSDDLDFARQYRDSLLAKARYSTAELRKKLASRGISRDIVEQVLDEGGDDQKQVVKDLIARHSSRIRSKSTTDKEYRQKMMQYLRRKGFGWDAISSAL</sequence>
<evidence type="ECO:0000313" key="8">
    <source>
        <dbReference type="EMBL" id="KXK25986.1"/>
    </source>
</evidence>
<dbReference type="Gene3D" id="1.10.10.10">
    <property type="entry name" value="Winged helix-like DNA-binding domain superfamily/Winged helix DNA-binding domain"/>
    <property type="match status" value="3"/>
</dbReference>
<organism evidence="8 9">
    <name type="scientific">candidate division WS6 bacterium OLB20</name>
    <dbReference type="NCBI Taxonomy" id="1617426"/>
    <lineage>
        <taxon>Bacteria</taxon>
        <taxon>Candidatus Dojkabacteria</taxon>
    </lineage>
</organism>
<dbReference type="InterPro" id="IPR053925">
    <property type="entry name" value="RecX_HTH_3rd"/>
</dbReference>